<evidence type="ECO:0000256" key="12">
    <source>
        <dbReference type="SAM" id="MobiDB-lite"/>
    </source>
</evidence>
<proteinExistence type="inferred from homology"/>
<reference evidence="15 16" key="1">
    <citation type="submission" date="2018-08" db="EMBL/GenBank/DDBJ databases">
        <title>Draft genome sequence of Rhodobacter sphaeroides FY.</title>
        <authorList>
            <person name="Rayyan A."/>
            <person name="Meyer T.E."/>
            <person name="Kyndt J.A."/>
        </authorList>
    </citation>
    <scope>NUCLEOTIDE SEQUENCE [LARGE SCALE GENOMIC DNA]</scope>
    <source>
        <strain evidence="15 16">FY</strain>
    </source>
</reference>
<dbReference type="GO" id="GO:0004497">
    <property type="term" value="F:monooxygenase activity"/>
    <property type="evidence" value="ECO:0007669"/>
    <property type="project" value="UniProtKB-KW"/>
</dbReference>
<keyword evidence="11 13" id="KW-0472">Membrane</keyword>
<dbReference type="Pfam" id="PF00487">
    <property type="entry name" value="FA_desaturase"/>
    <property type="match status" value="1"/>
</dbReference>
<accession>A0AAX1UJS7</accession>
<feature type="region of interest" description="Disordered" evidence="12">
    <location>
        <begin position="380"/>
        <end position="423"/>
    </location>
</feature>
<evidence type="ECO:0000256" key="4">
    <source>
        <dbReference type="ARBA" id="ARBA00022519"/>
    </source>
</evidence>
<protein>
    <submittedName>
        <fullName evidence="15">Alkane 1-monooxygenase</fullName>
    </submittedName>
</protein>
<keyword evidence="8" id="KW-0560">Oxidoreductase</keyword>
<evidence type="ECO:0000256" key="2">
    <source>
        <dbReference type="ARBA" id="ARBA00010823"/>
    </source>
</evidence>
<dbReference type="PANTHER" id="PTHR38674:SF1">
    <property type="entry name" value="ALKANE 1-MONOOXYGENASE 1"/>
    <property type="match status" value="1"/>
</dbReference>
<dbReference type="Proteomes" id="UP000266305">
    <property type="component" value="Unassembled WGS sequence"/>
</dbReference>
<evidence type="ECO:0000256" key="7">
    <source>
        <dbReference type="ARBA" id="ARBA00022989"/>
    </source>
</evidence>
<keyword evidence="6" id="KW-0479">Metal-binding</keyword>
<dbReference type="GO" id="GO:0006629">
    <property type="term" value="P:lipid metabolic process"/>
    <property type="evidence" value="ECO:0007669"/>
    <property type="project" value="InterPro"/>
</dbReference>
<evidence type="ECO:0000313" key="15">
    <source>
        <dbReference type="EMBL" id="RHZ94082.1"/>
    </source>
</evidence>
<evidence type="ECO:0000256" key="8">
    <source>
        <dbReference type="ARBA" id="ARBA00023002"/>
    </source>
</evidence>
<dbReference type="GO" id="GO:0005886">
    <property type="term" value="C:plasma membrane"/>
    <property type="evidence" value="ECO:0007669"/>
    <property type="project" value="UniProtKB-SubCell"/>
</dbReference>
<comment type="similarity">
    <text evidence="2">Belongs to the fatty acid desaturase type 1 family. AlkB subfamily.</text>
</comment>
<dbReference type="GO" id="GO:0046872">
    <property type="term" value="F:metal ion binding"/>
    <property type="evidence" value="ECO:0007669"/>
    <property type="project" value="UniProtKB-KW"/>
</dbReference>
<feature type="compositionally biased region" description="Low complexity" evidence="12">
    <location>
        <begin position="381"/>
        <end position="414"/>
    </location>
</feature>
<dbReference type="RefSeq" id="WP_119000448.1">
    <property type="nucleotide sequence ID" value="NZ_QWGP01000014.1"/>
</dbReference>
<evidence type="ECO:0000259" key="14">
    <source>
        <dbReference type="Pfam" id="PF00487"/>
    </source>
</evidence>
<evidence type="ECO:0000256" key="3">
    <source>
        <dbReference type="ARBA" id="ARBA00022475"/>
    </source>
</evidence>
<keyword evidence="5 13" id="KW-0812">Transmembrane</keyword>
<feature type="transmembrane region" description="Helical" evidence="13">
    <location>
        <begin position="116"/>
        <end position="134"/>
    </location>
</feature>
<sequence length="423" mass="46388">MVSAPDVVKPNPPPIAHLKRALPFAIPFATVPLALIGAAQGGWTVLLLPLFVWGLFDLLDLALGPDPGNEDPATEKKDLFWFRLLSLIWVPLQLLTVFGLVFYVSHAAHLGLIEKIGLFIGIGAMTGSVGLVHAHELIHRNNRLERGLGDLLLASVLYSHFRTLHLKVHHLLVGTAEDPATARFGEDFPTYLQRALTEGHRRAWETEVSLLARTGRPPQALRNPFWIYGVLQFAMIVAALVLGGAQGLLLFLVQAFVAVCQLELMGYVAHYGLTRRLLPDGTPEPVQPHHSWNAPQKASGWLLLNLGRHADHHARPDRRYPLLQALPAAEAPQLPHGYPVMAAMALVPKLWHRRMDLRVLDWRQARYPDIEDWTPYGSGAGAAADAAPPLPETVAAETPVAPVVPPASEVPEAPAAERRPETV</sequence>
<name>A0AAX1UJS7_CERSP</name>
<evidence type="ECO:0000256" key="1">
    <source>
        <dbReference type="ARBA" id="ARBA00004429"/>
    </source>
</evidence>
<keyword evidence="4" id="KW-0997">Cell inner membrane</keyword>
<dbReference type="InterPro" id="IPR005804">
    <property type="entry name" value="FA_desaturase_dom"/>
</dbReference>
<dbReference type="AlphaFoldDB" id="A0AAX1UJS7"/>
<feature type="transmembrane region" description="Helical" evidence="13">
    <location>
        <begin position="84"/>
        <end position="104"/>
    </location>
</feature>
<keyword evidence="7 13" id="KW-1133">Transmembrane helix</keyword>
<keyword evidence="3" id="KW-1003">Cell membrane</keyword>
<evidence type="ECO:0000256" key="9">
    <source>
        <dbReference type="ARBA" id="ARBA00023004"/>
    </source>
</evidence>
<dbReference type="EMBL" id="QWGP01000014">
    <property type="protein sequence ID" value="RHZ94082.1"/>
    <property type="molecule type" value="Genomic_DNA"/>
</dbReference>
<evidence type="ECO:0000313" key="16">
    <source>
        <dbReference type="Proteomes" id="UP000266305"/>
    </source>
</evidence>
<organism evidence="15 16">
    <name type="scientific">Cereibacter sphaeroides</name>
    <name type="common">Rhodobacter sphaeroides</name>
    <dbReference type="NCBI Taxonomy" id="1063"/>
    <lineage>
        <taxon>Bacteria</taxon>
        <taxon>Pseudomonadati</taxon>
        <taxon>Pseudomonadota</taxon>
        <taxon>Alphaproteobacteria</taxon>
        <taxon>Rhodobacterales</taxon>
        <taxon>Paracoccaceae</taxon>
        <taxon>Cereibacter</taxon>
    </lineage>
</organism>
<keyword evidence="10" id="KW-0503">Monooxygenase</keyword>
<evidence type="ECO:0000256" key="11">
    <source>
        <dbReference type="ARBA" id="ARBA00023136"/>
    </source>
</evidence>
<feature type="transmembrane region" description="Helical" evidence="13">
    <location>
        <begin position="225"/>
        <end position="242"/>
    </location>
</feature>
<evidence type="ECO:0000256" key="10">
    <source>
        <dbReference type="ARBA" id="ARBA00023033"/>
    </source>
</evidence>
<keyword evidence="9" id="KW-0408">Iron</keyword>
<evidence type="ECO:0000256" key="6">
    <source>
        <dbReference type="ARBA" id="ARBA00022723"/>
    </source>
</evidence>
<dbReference type="PANTHER" id="PTHR38674">
    <property type="entry name" value="ALKANE 1-MONOOXYGENASE 1"/>
    <property type="match status" value="1"/>
</dbReference>
<feature type="transmembrane region" description="Helical" evidence="13">
    <location>
        <begin position="45"/>
        <end position="63"/>
    </location>
</feature>
<dbReference type="CDD" id="cd03512">
    <property type="entry name" value="Alkane-hydroxylase"/>
    <property type="match status" value="1"/>
</dbReference>
<dbReference type="InterPro" id="IPR033885">
    <property type="entry name" value="AlkB/XylM"/>
</dbReference>
<evidence type="ECO:0000256" key="5">
    <source>
        <dbReference type="ARBA" id="ARBA00022692"/>
    </source>
</evidence>
<evidence type="ECO:0000256" key="13">
    <source>
        <dbReference type="SAM" id="Phobius"/>
    </source>
</evidence>
<gene>
    <name evidence="15" type="ORF">D1114_13325</name>
</gene>
<comment type="subcellular location">
    <subcellularLocation>
        <location evidence="1">Cell inner membrane</location>
        <topology evidence="1">Multi-pass membrane protein</topology>
    </subcellularLocation>
</comment>
<comment type="caution">
    <text evidence="15">The sequence shown here is derived from an EMBL/GenBank/DDBJ whole genome shotgun (WGS) entry which is preliminary data.</text>
</comment>
<feature type="domain" description="Fatty acid desaturase" evidence="14">
    <location>
        <begin position="118"/>
        <end position="341"/>
    </location>
</feature>